<evidence type="ECO:0000256" key="6">
    <source>
        <dbReference type="ARBA" id="ARBA00022840"/>
    </source>
</evidence>
<evidence type="ECO:0000313" key="11">
    <source>
        <dbReference type="Proteomes" id="UP001605036"/>
    </source>
</evidence>
<dbReference type="InterPro" id="IPR047117">
    <property type="entry name" value="PERK1-13-like"/>
</dbReference>
<reference evidence="10 11" key="1">
    <citation type="submission" date="2024-09" db="EMBL/GenBank/DDBJ databases">
        <title>Chromosome-scale assembly of Riccia fluitans.</title>
        <authorList>
            <person name="Paukszto L."/>
            <person name="Sawicki J."/>
            <person name="Karawczyk K."/>
            <person name="Piernik-Szablinska J."/>
            <person name="Szczecinska M."/>
            <person name="Mazdziarz M."/>
        </authorList>
    </citation>
    <scope>NUCLEOTIDE SEQUENCE [LARGE SCALE GENOMIC DNA]</scope>
    <source>
        <strain evidence="10">Rf_01</strain>
        <tissue evidence="10">Aerial parts of the thallus</tissue>
    </source>
</reference>
<keyword evidence="3" id="KW-0808">Transferase</keyword>
<evidence type="ECO:0000256" key="2">
    <source>
        <dbReference type="ARBA" id="ARBA00012513"/>
    </source>
</evidence>
<evidence type="ECO:0000256" key="3">
    <source>
        <dbReference type="ARBA" id="ARBA00022679"/>
    </source>
</evidence>
<proteinExistence type="predicted"/>
<dbReference type="GO" id="GO:0005886">
    <property type="term" value="C:plasma membrane"/>
    <property type="evidence" value="ECO:0007669"/>
    <property type="project" value="UniProtKB-SubCell"/>
</dbReference>
<feature type="domain" description="Protein kinase" evidence="9">
    <location>
        <begin position="60"/>
        <end position="344"/>
    </location>
</feature>
<dbReference type="Pfam" id="PF07714">
    <property type="entry name" value="PK_Tyr_Ser-Thr"/>
    <property type="match status" value="1"/>
</dbReference>
<dbReference type="Gene3D" id="1.10.510.10">
    <property type="entry name" value="Transferase(Phosphotransferase) domain 1"/>
    <property type="match status" value="1"/>
</dbReference>
<comment type="subcellular location">
    <subcellularLocation>
        <location evidence="1">Cell membrane</location>
        <topology evidence="1">Single-pass membrane protein</topology>
    </subcellularLocation>
</comment>
<keyword evidence="5" id="KW-0547">Nucleotide-binding</keyword>
<evidence type="ECO:0000256" key="8">
    <source>
        <dbReference type="ARBA" id="ARBA00023136"/>
    </source>
</evidence>
<evidence type="ECO:0000256" key="1">
    <source>
        <dbReference type="ARBA" id="ARBA00004162"/>
    </source>
</evidence>
<dbReference type="PROSITE" id="PS50011">
    <property type="entry name" value="PROTEIN_KINASE_DOM"/>
    <property type="match status" value="1"/>
</dbReference>
<dbReference type="InterPro" id="IPR001245">
    <property type="entry name" value="Ser-Thr/Tyr_kinase_cat_dom"/>
</dbReference>
<dbReference type="EMBL" id="JBHFFA010000001">
    <property type="protein sequence ID" value="KAL2650962.1"/>
    <property type="molecule type" value="Genomic_DNA"/>
</dbReference>
<keyword evidence="11" id="KW-1185">Reference proteome</keyword>
<comment type="caution">
    <text evidence="10">The sequence shown here is derived from an EMBL/GenBank/DDBJ whole genome shotgun (WGS) entry which is preliminary data.</text>
</comment>
<dbReference type="Proteomes" id="UP001605036">
    <property type="component" value="Unassembled WGS sequence"/>
</dbReference>
<dbReference type="PANTHER" id="PTHR47982">
    <property type="entry name" value="PROLINE-RICH RECEPTOR-LIKE PROTEIN KINASE PERK4"/>
    <property type="match status" value="1"/>
</dbReference>
<evidence type="ECO:0000256" key="4">
    <source>
        <dbReference type="ARBA" id="ARBA00022692"/>
    </source>
</evidence>
<evidence type="ECO:0000256" key="7">
    <source>
        <dbReference type="ARBA" id="ARBA00022989"/>
    </source>
</evidence>
<dbReference type="SMART" id="SM00220">
    <property type="entry name" value="S_TKc"/>
    <property type="match status" value="1"/>
</dbReference>
<evidence type="ECO:0000313" key="10">
    <source>
        <dbReference type="EMBL" id="KAL2650962.1"/>
    </source>
</evidence>
<dbReference type="EC" id="2.7.11.1" evidence="2"/>
<dbReference type="AlphaFoldDB" id="A0ABD1ZIQ5"/>
<organism evidence="10 11">
    <name type="scientific">Riccia fluitans</name>
    <dbReference type="NCBI Taxonomy" id="41844"/>
    <lineage>
        <taxon>Eukaryota</taxon>
        <taxon>Viridiplantae</taxon>
        <taxon>Streptophyta</taxon>
        <taxon>Embryophyta</taxon>
        <taxon>Marchantiophyta</taxon>
        <taxon>Marchantiopsida</taxon>
        <taxon>Marchantiidae</taxon>
        <taxon>Marchantiales</taxon>
        <taxon>Ricciaceae</taxon>
        <taxon>Riccia</taxon>
    </lineage>
</organism>
<dbReference type="InterPro" id="IPR000719">
    <property type="entry name" value="Prot_kinase_dom"/>
</dbReference>
<keyword evidence="8" id="KW-0472">Membrane</keyword>
<keyword evidence="4" id="KW-0812">Transmembrane</keyword>
<dbReference type="InterPro" id="IPR011009">
    <property type="entry name" value="Kinase-like_dom_sf"/>
</dbReference>
<dbReference type="Gene3D" id="3.30.200.20">
    <property type="entry name" value="Phosphorylase Kinase, domain 1"/>
    <property type="match status" value="1"/>
</dbReference>
<name>A0ABD1ZIQ5_9MARC</name>
<protein>
    <recommendedName>
        <fullName evidence="2">non-specific serine/threonine protein kinase</fullName>
        <ecNumber evidence="2">2.7.11.1</ecNumber>
    </recommendedName>
</protein>
<dbReference type="PANTHER" id="PTHR47982:SF38">
    <property type="entry name" value="PROTEIN KINASE DOMAIN-CONTAINING PROTEIN"/>
    <property type="match status" value="1"/>
</dbReference>
<dbReference type="GO" id="GO:0005524">
    <property type="term" value="F:ATP binding"/>
    <property type="evidence" value="ECO:0007669"/>
    <property type="project" value="UniProtKB-KW"/>
</dbReference>
<dbReference type="GO" id="GO:0004674">
    <property type="term" value="F:protein serine/threonine kinase activity"/>
    <property type="evidence" value="ECO:0007669"/>
    <property type="project" value="UniProtKB-EC"/>
</dbReference>
<dbReference type="SUPFAM" id="SSF56112">
    <property type="entry name" value="Protein kinase-like (PK-like)"/>
    <property type="match status" value="1"/>
</dbReference>
<sequence length="353" mass="40027">MAPMCKFLKALLLGMVFRSKWRRSSKSSKTRKGGQIFSVSDYSQELSKPAKDYDKFENDDTFGALGTVGTIGTVFWGRLADGSQVAVKRLDASKTKGVKEFSTHAKLLGSFRHKNILTLRGYCAEGKERLLVYEYMINLSLHSHLHGSSSLALNWGRRMTVAIGAAEGLMYLHHKASPPTVHGDIKSKNILLDENYEAKWVDFGLMKLMQEVWVLQSGNESMAMGTYLAPEYLRGEERSLRGDVFGFGILLLEIISGREPVMEKKNKKSVWEWAEPIIAEGRFNELVDPRLKGQYARDELNLVIYVVTMCAQSQPGNRLTMLEAVDLLRCGNVCRDHEDDHLYREYDVEPWTM</sequence>
<evidence type="ECO:0000259" key="9">
    <source>
        <dbReference type="PROSITE" id="PS50011"/>
    </source>
</evidence>
<accession>A0ABD1ZIQ5</accession>
<evidence type="ECO:0000256" key="5">
    <source>
        <dbReference type="ARBA" id="ARBA00022741"/>
    </source>
</evidence>
<keyword evidence="6" id="KW-0067">ATP-binding</keyword>
<keyword evidence="7" id="KW-1133">Transmembrane helix</keyword>
<gene>
    <name evidence="10" type="ORF">R1flu_019090</name>
</gene>